<accession>A0A0G1FJX0</accession>
<comment type="caution">
    <text evidence="2">The sequence shown here is derived from an EMBL/GenBank/DDBJ whole genome shotgun (WGS) entry which is preliminary data.</text>
</comment>
<evidence type="ECO:0000313" key="2">
    <source>
        <dbReference type="EMBL" id="KKT22680.1"/>
    </source>
</evidence>
<dbReference type="Gene3D" id="3.30.70.2650">
    <property type="match status" value="1"/>
</dbReference>
<dbReference type="InterPro" id="IPR048846">
    <property type="entry name" value="PaaX-like_central"/>
</dbReference>
<reference evidence="2 3" key="1">
    <citation type="journal article" date="2015" name="Nature">
        <title>rRNA introns, odd ribosomes, and small enigmatic genomes across a large radiation of phyla.</title>
        <authorList>
            <person name="Brown C.T."/>
            <person name="Hug L.A."/>
            <person name="Thomas B.C."/>
            <person name="Sharon I."/>
            <person name="Castelle C.J."/>
            <person name="Singh A."/>
            <person name="Wilkins M.J."/>
            <person name="Williams K.H."/>
            <person name="Banfield J.F."/>
        </authorList>
    </citation>
    <scope>NUCLEOTIDE SEQUENCE [LARGE SCALE GENOMIC DNA]</scope>
</reference>
<dbReference type="EMBL" id="LCGX01000032">
    <property type="protein sequence ID" value="KKT22680.1"/>
    <property type="molecule type" value="Genomic_DNA"/>
</dbReference>
<gene>
    <name evidence="2" type="ORF">UW07_C0032G0006</name>
</gene>
<evidence type="ECO:0000259" key="1">
    <source>
        <dbReference type="Pfam" id="PF20803"/>
    </source>
</evidence>
<proteinExistence type="predicted"/>
<feature type="domain" description="Transcriptional repressor PaaX-like central Cas2-like" evidence="1">
    <location>
        <begin position="108"/>
        <end position="182"/>
    </location>
</feature>
<dbReference type="Pfam" id="PF20803">
    <property type="entry name" value="PaaX_M"/>
    <property type="match status" value="1"/>
</dbReference>
<protein>
    <submittedName>
        <fullName evidence="2">Transcriptional regulator, PaaX family</fullName>
    </submittedName>
</protein>
<evidence type="ECO:0000313" key="3">
    <source>
        <dbReference type="Proteomes" id="UP000033831"/>
    </source>
</evidence>
<dbReference type="AlphaFoldDB" id="A0A0G1FJX0"/>
<sequence length="192" mass="23045">MWLNCAYAKINHMGTIDKKYLTRIREILKTGNESLDMTKNLLCNIALGEQTSKHYQNRKTAWAWNNLRRYKFVRHIKNEAKDFYLLTPKGEARLKTIVIDEIEIKSRKHWDGKWRLVMYDLPIRFKRARNAFRWKLKDLGFFQFQKSAWIFPYPCEEELSFVADFFGVQKYVEILEVNKISNEAKLKSHFGL</sequence>
<organism evidence="2 3">
    <name type="scientific">Candidatus Nomurabacteria bacterium GW2011_GWF2_43_8</name>
    <dbReference type="NCBI Taxonomy" id="1618779"/>
    <lineage>
        <taxon>Bacteria</taxon>
        <taxon>Candidatus Nomuraibacteriota</taxon>
    </lineage>
</organism>
<name>A0A0G1FJX0_9BACT</name>
<dbReference type="Proteomes" id="UP000033831">
    <property type="component" value="Unassembled WGS sequence"/>
</dbReference>